<dbReference type="Pfam" id="PF02458">
    <property type="entry name" value="Transferase"/>
    <property type="match status" value="1"/>
</dbReference>
<dbReference type="InterPro" id="IPR023213">
    <property type="entry name" value="CAT-like_dom_sf"/>
</dbReference>
<protein>
    <submittedName>
        <fullName evidence="2">Putative ovule protein</fullName>
    </submittedName>
</protein>
<organism evidence="2">
    <name type="scientific">Solanum chacoense</name>
    <name type="common">Chaco potato</name>
    <dbReference type="NCBI Taxonomy" id="4108"/>
    <lineage>
        <taxon>Eukaryota</taxon>
        <taxon>Viridiplantae</taxon>
        <taxon>Streptophyta</taxon>
        <taxon>Embryophyta</taxon>
        <taxon>Tracheophyta</taxon>
        <taxon>Spermatophyta</taxon>
        <taxon>Magnoliopsida</taxon>
        <taxon>eudicotyledons</taxon>
        <taxon>Gunneridae</taxon>
        <taxon>Pentapetalae</taxon>
        <taxon>asterids</taxon>
        <taxon>lamiids</taxon>
        <taxon>Solanales</taxon>
        <taxon>Solanaceae</taxon>
        <taxon>Solanoideae</taxon>
        <taxon>Solaneae</taxon>
        <taxon>Solanum</taxon>
    </lineage>
</organism>
<evidence type="ECO:0000313" key="2">
    <source>
        <dbReference type="EMBL" id="JAP11743.1"/>
    </source>
</evidence>
<dbReference type="AlphaFoldDB" id="A0A0V0GU93"/>
<evidence type="ECO:0000256" key="1">
    <source>
        <dbReference type="ARBA" id="ARBA00022679"/>
    </source>
</evidence>
<accession>A0A0V0GU93</accession>
<dbReference type="EMBL" id="GEDG01030775">
    <property type="protein sequence ID" value="JAP11743.1"/>
    <property type="molecule type" value="Transcribed_RNA"/>
</dbReference>
<dbReference type="Gene3D" id="3.30.559.10">
    <property type="entry name" value="Chloramphenicol acetyltransferase-like domain"/>
    <property type="match status" value="1"/>
</dbReference>
<sequence>MHFVDVITTAREILEHDSGWAAFQLNKVISMQTHEEIMNFYQSWVKNPKILKNSEVFVNSLIASSSPRFNVYDNDFGWGRPVAVRTGAGNKHDGYLTIFCGAEQGSIDIEVNLAPQTLHAMGHDTKFMAAVTKIHEIV</sequence>
<reference evidence="2" key="1">
    <citation type="submission" date="2015-12" db="EMBL/GenBank/DDBJ databases">
        <title>Gene expression during late stages of embryo sac development: a critical building block for successful pollen-pistil interactions.</title>
        <authorList>
            <person name="Liu Y."/>
            <person name="Joly V."/>
            <person name="Sabar M."/>
            <person name="Matton D.P."/>
        </authorList>
    </citation>
    <scope>NUCLEOTIDE SEQUENCE</scope>
</reference>
<name>A0A0V0GU93_SOLCH</name>
<dbReference type="InterPro" id="IPR051283">
    <property type="entry name" value="Sec_Metabolite_Acyltrans"/>
</dbReference>
<dbReference type="PANTHER" id="PTHR31896:SF32">
    <property type="entry name" value="HXXXD-TYPE ACYL-TRANSFERASE FAMILY PROTEIN"/>
    <property type="match status" value="1"/>
</dbReference>
<dbReference type="GO" id="GO:0016740">
    <property type="term" value="F:transferase activity"/>
    <property type="evidence" value="ECO:0007669"/>
    <property type="project" value="UniProtKB-KW"/>
</dbReference>
<proteinExistence type="predicted"/>
<keyword evidence="1" id="KW-0808">Transferase</keyword>
<dbReference type="PANTHER" id="PTHR31896">
    <property type="entry name" value="FAMILY REGULATORY PROTEIN, PUTATIVE (AFU_ORTHOLOGUE AFUA_3G14730)-RELATED"/>
    <property type="match status" value="1"/>
</dbReference>